<keyword evidence="3" id="KW-1185">Reference proteome</keyword>
<dbReference type="Gene3D" id="3.90.226.10">
    <property type="entry name" value="2-enoyl-CoA Hydratase, Chain A, domain 1"/>
    <property type="match status" value="1"/>
</dbReference>
<evidence type="ECO:0000256" key="1">
    <source>
        <dbReference type="ARBA" id="ARBA00007039"/>
    </source>
</evidence>
<keyword evidence="2" id="KW-0645">Protease</keyword>
<keyword evidence="2" id="KW-0378">Hydrolase</keyword>
<dbReference type="Pfam" id="PF00574">
    <property type="entry name" value="CLP_protease"/>
    <property type="match status" value="1"/>
</dbReference>
<dbReference type="GO" id="GO:0004176">
    <property type="term" value="F:ATP-dependent peptidase activity"/>
    <property type="evidence" value="ECO:0007669"/>
    <property type="project" value="InterPro"/>
</dbReference>
<gene>
    <name evidence="2" type="primary">clpP1</name>
    <name evidence="2" type="ORF">vBBcoS136_00187</name>
</gene>
<dbReference type="GO" id="GO:0051117">
    <property type="term" value="F:ATPase binding"/>
    <property type="evidence" value="ECO:0007669"/>
    <property type="project" value="TreeGrafter"/>
</dbReference>
<evidence type="ECO:0000313" key="3">
    <source>
        <dbReference type="Proteomes" id="UP000274199"/>
    </source>
</evidence>
<comment type="similarity">
    <text evidence="1">Belongs to the peptidase S14 family.</text>
</comment>
<dbReference type="InterPro" id="IPR029045">
    <property type="entry name" value="ClpP/crotonase-like_dom_sf"/>
</dbReference>
<sequence length="196" mass="22668">MSENQNNQQSSTNSKKRDFILDGKVGEESVRKIAESIIEINREDEKNRHKFDFTEQPINLIINTYGGSLYDANMLIGVIESSKTPVHTYCHGKAMSAGFYIFSAGHRRFATLLATFMYHDASVGMHNTIEGLKLDLSWLEKLRDQYDAYMLSVTNLPKHIMDEKKRLKEDWYLTAQEAHGYGLVDEIIYFRKKMMV</sequence>
<dbReference type="KEGG" id="vg:77958140"/>
<dbReference type="GO" id="GO:0004252">
    <property type="term" value="F:serine-type endopeptidase activity"/>
    <property type="evidence" value="ECO:0007669"/>
    <property type="project" value="UniProtKB-EC"/>
</dbReference>
<dbReference type="EC" id="3.4.21.92" evidence="2"/>
<dbReference type="RefSeq" id="YP_010681549.1">
    <property type="nucleotide sequence ID" value="NC_071049.1"/>
</dbReference>
<dbReference type="GO" id="GO:0009368">
    <property type="term" value="C:endopeptidase Clp complex"/>
    <property type="evidence" value="ECO:0007669"/>
    <property type="project" value="TreeGrafter"/>
</dbReference>
<dbReference type="InterPro" id="IPR023562">
    <property type="entry name" value="ClpP/TepA"/>
</dbReference>
<dbReference type="PANTHER" id="PTHR10381:SF11">
    <property type="entry name" value="ATP-DEPENDENT CLP PROTEASE PROTEOLYTIC SUBUNIT, MITOCHONDRIAL"/>
    <property type="match status" value="1"/>
</dbReference>
<protein>
    <submittedName>
        <fullName evidence="2">ATP-dependent Clp protease proteolytic subunit 1</fullName>
        <ecNumber evidence="2">3.4.21.92</ecNumber>
    </submittedName>
</protein>
<dbReference type="PRINTS" id="PR00127">
    <property type="entry name" value="CLPPROTEASEP"/>
</dbReference>
<name>A0A3G3BW54_9CAUD</name>
<dbReference type="EMBL" id="MH884508">
    <property type="protein sequence ID" value="AYP68301.1"/>
    <property type="molecule type" value="Genomic_DNA"/>
</dbReference>
<evidence type="ECO:0000313" key="2">
    <source>
        <dbReference type="EMBL" id="AYP68301.1"/>
    </source>
</evidence>
<reference evidence="2 3" key="1">
    <citation type="submission" date="2018-09" db="EMBL/GenBank/DDBJ databases">
        <title>Comparative Genomic Analysis of Eight Novel Haloalkaliphilic Bacteriophages from Lake Elmenteita, Kenya.</title>
        <authorList>
            <person name="Akhwale J.K."/>
        </authorList>
    </citation>
    <scope>NUCLEOTIDE SEQUENCE [LARGE SCALE GENOMIC DNA]</scope>
</reference>
<accession>A0A3G3BW54</accession>
<dbReference type="Proteomes" id="UP000274199">
    <property type="component" value="Segment"/>
</dbReference>
<dbReference type="GeneID" id="77958140"/>
<dbReference type="GO" id="GO:0006515">
    <property type="term" value="P:protein quality control for misfolded or incompletely synthesized proteins"/>
    <property type="evidence" value="ECO:0007669"/>
    <property type="project" value="TreeGrafter"/>
</dbReference>
<organism evidence="2 3">
    <name type="scientific">Bacillus phage vB_BcoS-136</name>
    <dbReference type="NCBI Taxonomy" id="2419619"/>
    <lineage>
        <taxon>Viruses</taxon>
        <taxon>Duplodnaviria</taxon>
        <taxon>Heunggongvirae</taxon>
        <taxon>Uroviricota</taxon>
        <taxon>Caudoviricetes</taxon>
        <taxon>Heleneionescovirinae</taxon>
        <taxon>Kenyattavirus</taxon>
        <taxon>Kenyattavirus kv136</taxon>
    </lineage>
</organism>
<proteinExistence type="inferred from homology"/>
<dbReference type="PANTHER" id="PTHR10381">
    <property type="entry name" value="ATP-DEPENDENT CLP PROTEASE PROTEOLYTIC SUBUNIT"/>
    <property type="match status" value="1"/>
</dbReference>
<dbReference type="InterPro" id="IPR001907">
    <property type="entry name" value="ClpP"/>
</dbReference>
<dbReference type="SUPFAM" id="SSF52096">
    <property type="entry name" value="ClpP/crotonase"/>
    <property type="match status" value="1"/>
</dbReference>